<dbReference type="EMBL" id="NDWU01000001">
    <property type="protein sequence ID" value="PUA34310.1"/>
    <property type="molecule type" value="Genomic_DNA"/>
</dbReference>
<evidence type="ECO:0000313" key="1">
    <source>
        <dbReference type="EMBL" id="PUA34310.1"/>
    </source>
</evidence>
<dbReference type="AlphaFoldDB" id="A0A2R7Y9U1"/>
<sequence>MGRQGLMAGYEDLVKKILRIRPELSEEDLERKVEEKLRSSPMLSRLGALLLLADELGALEVSDGSALPFDLSGFTKVSSLVSGLNDVSLSVRVIAVSPLVRLDGRAVLRMKVGDETGKASAVAWEQKAEELATVGLSPGMVITLLHAYTRSGPDGRPEIHLGKNSSVEVVEDTGTLPGVESFFVPISKVSTAGTFDVKGTLLMLSEPMPIQTKSGTVNVVEALLADEDGEAVLVAWRDKVDLLTGTLPGTELMLTDVRFRGGRFQTTVRTCVAKVARERHELSRLMAGSKRLVSDKLLRVLDVVKQPELVTLVVSDGVWVYRLPSRSMVGVEVKEGDAVRLVKGFVSERDGRKAIMTPEFGIKVVTGEDARKAPSVDRRRRLADISEEESDIIVEGVLQTKTPLGAVETRFGKAEKISFWLRDGEATVLCSAWRSKAREIDSMPVGKRVQLRWVRVRRNVFGELEVLVEKDTKVVVLEK</sequence>
<dbReference type="Proteomes" id="UP000244066">
    <property type="component" value="Unassembled WGS sequence"/>
</dbReference>
<dbReference type="SUPFAM" id="SSF50249">
    <property type="entry name" value="Nucleic acid-binding proteins"/>
    <property type="match status" value="3"/>
</dbReference>
<gene>
    <name evidence="1" type="ORF">B9J98_00230</name>
</gene>
<evidence type="ECO:0008006" key="3">
    <source>
        <dbReference type="Google" id="ProtNLM"/>
    </source>
</evidence>
<dbReference type="InterPro" id="IPR012340">
    <property type="entry name" value="NA-bd_OB-fold"/>
</dbReference>
<reference evidence="1 2" key="1">
    <citation type="submission" date="2017-04" db="EMBL/GenBank/DDBJ databases">
        <title>Draft Aigarchaeota genome from a New Zealand hot spring.</title>
        <authorList>
            <person name="Reysenbach A.-L."/>
            <person name="Donaho J.A."/>
            <person name="Gerhart J."/>
            <person name="Kelley J.F."/>
            <person name="Kouba K."/>
            <person name="Podar M."/>
            <person name="Stott M."/>
        </authorList>
    </citation>
    <scope>NUCLEOTIDE SEQUENCE [LARGE SCALE GENOMIC DNA]</scope>
    <source>
        <strain evidence="1">NZ13_MG1</strain>
    </source>
</reference>
<proteinExistence type="predicted"/>
<dbReference type="Gene3D" id="2.40.50.140">
    <property type="entry name" value="Nucleic acid-binding proteins"/>
    <property type="match status" value="3"/>
</dbReference>
<name>A0A2R7Y9U1_9ARCH</name>
<comment type="caution">
    <text evidence="1">The sequence shown here is derived from an EMBL/GenBank/DDBJ whole genome shotgun (WGS) entry which is preliminary data.</text>
</comment>
<evidence type="ECO:0000313" key="2">
    <source>
        <dbReference type="Proteomes" id="UP000244066"/>
    </source>
</evidence>
<accession>A0A2R7Y9U1</accession>
<protein>
    <recommendedName>
        <fullName evidence="3">OB domain-containing protein</fullName>
    </recommendedName>
</protein>
<organism evidence="1 2">
    <name type="scientific">Candidatus Terraquivivens tikiterensis</name>
    <dbReference type="NCBI Taxonomy" id="1980982"/>
    <lineage>
        <taxon>Archaea</taxon>
        <taxon>Nitrososphaerota</taxon>
        <taxon>Candidatus Wolframiiraptoraceae</taxon>
        <taxon>Candidatus Terraquivivens</taxon>
    </lineage>
</organism>